<dbReference type="PROSITE" id="PS51257">
    <property type="entry name" value="PROKAR_LIPOPROTEIN"/>
    <property type="match status" value="1"/>
</dbReference>
<evidence type="ECO:0000313" key="1">
    <source>
        <dbReference type="EMBL" id="MBE9663850.1"/>
    </source>
</evidence>
<accession>A0A929L094</accession>
<evidence type="ECO:0000313" key="2">
    <source>
        <dbReference type="Proteomes" id="UP000622475"/>
    </source>
</evidence>
<keyword evidence="2" id="KW-1185">Reference proteome</keyword>
<organism evidence="1 2">
    <name type="scientific">Mucilaginibacter myungsuensis</name>
    <dbReference type="NCBI Taxonomy" id="649104"/>
    <lineage>
        <taxon>Bacteria</taxon>
        <taxon>Pseudomonadati</taxon>
        <taxon>Bacteroidota</taxon>
        <taxon>Sphingobacteriia</taxon>
        <taxon>Sphingobacteriales</taxon>
        <taxon>Sphingobacteriaceae</taxon>
        <taxon>Mucilaginibacter</taxon>
    </lineage>
</organism>
<dbReference type="Proteomes" id="UP000622475">
    <property type="component" value="Unassembled WGS sequence"/>
</dbReference>
<dbReference type="EMBL" id="JADFFL010000008">
    <property type="protein sequence ID" value="MBE9663850.1"/>
    <property type="molecule type" value="Genomic_DNA"/>
</dbReference>
<proteinExistence type="predicted"/>
<comment type="caution">
    <text evidence="1">The sequence shown here is derived from an EMBL/GenBank/DDBJ whole genome shotgun (WGS) entry which is preliminary data.</text>
</comment>
<dbReference type="AlphaFoldDB" id="A0A929L094"/>
<gene>
    <name evidence="1" type="ORF">IRJ16_18350</name>
</gene>
<dbReference type="InterPro" id="IPR024447">
    <property type="entry name" value="YXWGXW_rpt"/>
</dbReference>
<sequence>MNTSKILITIALAGGLFTSCVRSYYVAKRPEQPQEEQPAKPYADAIWIPGDWQWKGHQYTYANGHWDHPKKDHVYVKGEWVKGGSGYYWREGHWR</sequence>
<reference evidence="1" key="1">
    <citation type="submission" date="2020-10" db="EMBL/GenBank/DDBJ databases">
        <title>Mucilaginibacter mali sp. nov., isolated from rhizosphere soil of apple orchard.</title>
        <authorList>
            <person name="Lee J.-S."/>
            <person name="Kim H.S."/>
            <person name="Kim J.-S."/>
        </authorList>
    </citation>
    <scope>NUCLEOTIDE SEQUENCE</scope>
    <source>
        <strain evidence="1">KCTC 22746</strain>
    </source>
</reference>
<dbReference type="Pfam" id="PF12779">
    <property type="entry name" value="WXXGXW"/>
    <property type="match status" value="1"/>
</dbReference>
<dbReference type="RefSeq" id="WP_194113099.1">
    <property type="nucleotide sequence ID" value="NZ_JADFFL010000008.1"/>
</dbReference>
<name>A0A929L094_9SPHI</name>
<protein>
    <submittedName>
        <fullName evidence="1">YXWGXW repeat-containing protein</fullName>
    </submittedName>
</protein>